<accession>R9ACB1</accession>
<comment type="caution">
    <text evidence="2">The sequence shown here is derived from an EMBL/GenBank/DDBJ whole genome shotgun (WGS) entry which is preliminary data.</text>
</comment>
<dbReference type="Proteomes" id="UP000013984">
    <property type="component" value="Unassembled WGS sequence"/>
</dbReference>
<proteinExistence type="predicted"/>
<sequence length="274" mass="31414">MDFNEITDTIKGKLYERIGNTFLFSYSIFFISTNWIFLFQIINSYPIKTIIQSKQEYPIDFITPICYAALYSLLMPLIVLITESYNELARTGTLKIRNSMRKKWQEVELTTIQAIENKYINKINHLQTTIANDESQFASLSANLLNWFRQKEKLTENTNVIFVKCAENLSVGDVAVNVNGLASRFTSSDYPVLGIVVNKPTSSHSFIINRGEVPLETCDISQYQNINKNGTYVLSSRFPGRLEILSENDKGKYLKVGKKEAEKFIIELQNLQLT</sequence>
<evidence type="ECO:0000256" key="1">
    <source>
        <dbReference type="SAM" id="Phobius"/>
    </source>
</evidence>
<gene>
    <name evidence="2" type="ORF">LEP1GSC195_1455</name>
</gene>
<evidence type="ECO:0000313" key="3">
    <source>
        <dbReference type="Proteomes" id="UP000013984"/>
    </source>
</evidence>
<keyword evidence="3" id="KW-1185">Reference proteome</keyword>
<keyword evidence="1" id="KW-1133">Transmembrane helix</keyword>
<protein>
    <submittedName>
        <fullName evidence="2">Uncharacterized protein</fullName>
    </submittedName>
</protein>
<reference evidence="2" key="1">
    <citation type="submission" date="2013-04" db="EMBL/GenBank/DDBJ databases">
        <authorList>
            <person name="Harkins D.M."/>
            <person name="Durkin A.S."/>
            <person name="Brinkac L.M."/>
            <person name="Haft D.H."/>
            <person name="Selengut J.D."/>
            <person name="Sanka R."/>
            <person name="DePew J."/>
            <person name="Purushe J."/>
            <person name="Galloway R.L."/>
            <person name="Vinetz J.M."/>
            <person name="Sutton G.G."/>
            <person name="Nierman W.C."/>
            <person name="Fouts D.E."/>
        </authorList>
    </citation>
    <scope>NUCLEOTIDE SEQUENCE [LARGE SCALE GENOMIC DNA]</scope>
    <source>
        <strain evidence="2">CDC</strain>
    </source>
</reference>
<evidence type="ECO:0000313" key="2">
    <source>
        <dbReference type="EMBL" id="EOQ97810.1"/>
    </source>
</evidence>
<dbReference type="EMBL" id="AOGZ02000012">
    <property type="protein sequence ID" value="EOQ97810.1"/>
    <property type="molecule type" value="Genomic_DNA"/>
</dbReference>
<dbReference type="AlphaFoldDB" id="R9ACB1"/>
<dbReference type="RefSeq" id="WP_015680211.1">
    <property type="nucleotide sequence ID" value="NZ_AOGZ02000012.1"/>
</dbReference>
<feature type="transmembrane region" description="Helical" evidence="1">
    <location>
        <begin position="61"/>
        <end position="81"/>
    </location>
</feature>
<keyword evidence="1" id="KW-0812">Transmembrane</keyword>
<feature type="transmembrane region" description="Helical" evidence="1">
    <location>
        <begin position="21"/>
        <end position="41"/>
    </location>
</feature>
<organism evidence="2 3">
    <name type="scientific">Leptospira wolbachii serovar Codice str. CDC</name>
    <dbReference type="NCBI Taxonomy" id="1218599"/>
    <lineage>
        <taxon>Bacteria</taxon>
        <taxon>Pseudomonadati</taxon>
        <taxon>Spirochaetota</taxon>
        <taxon>Spirochaetia</taxon>
        <taxon>Leptospirales</taxon>
        <taxon>Leptospiraceae</taxon>
        <taxon>Leptospira</taxon>
    </lineage>
</organism>
<dbReference type="OrthoDB" id="326588at2"/>
<keyword evidence="1" id="KW-0472">Membrane</keyword>
<name>R9ACB1_9LEPT</name>